<proteinExistence type="predicted"/>
<feature type="non-terminal residue" evidence="1">
    <location>
        <position position="82"/>
    </location>
</feature>
<reference evidence="1" key="1">
    <citation type="journal article" date="2020" name="Stud. Mycol.">
        <title>101 Dothideomycetes genomes: a test case for predicting lifestyles and emergence of pathogens.</title>
        <authorList>
            <person name="Haridas S."/>
            <person name="Albert R."/>
            <person name="Binder M."/>
            <person name="Bloem J."/>
            <person name="Labutti K."/>
            <person name="Salamov A."/>
            <person name="Andreopoulos B."/>
            <person name="Baker S."/>
            <person name="Barry K."/>
            <person name="Bills G."/>
            <person name="Bluhm B."/>
            <person name="Cannon C."/>
            <person name="Castanera R."/>
            <person name="Culley D."/>
            <person name="Daum C."/>
            <person name="Ezra D."/>
            <person name="Gonzalez J."/>
            <person name="Henrissat B."/>
            <person name="Kuo A."/>
            <person name="Liang C."/>
            <person name="Lipzen A."/>
            <person name="Lutzoni F."/>
            <person name="Magnuson J."/>
            <person name="Mondo S."/>
            <person name="Nolan M."/>
            <person name="Ohm R."/>
            <person name="Pangilinan J."/>
            <person name="Park H.-J."/>
            <person name="Ramirez L."/>
            <person name="Alfaro M."/>
            <person name="Sun H."/>
            <person name="Tritt A."/>
            <person name="Yoshinaga Y."/>
            <person name="Zwiers L.-H."/>
            <person name="Turgeon B."/>
            <person name="Goodwin S."/>
            <person name="Spatafora J."/>
            <person name="Crous P."/>
            <person name="Grigoriev I."/>
        </authorList>
    </citation>
    <scope>NUCLEOTIDE SEQUENCE</scope>
    <source>
        <strain evidence="1">CBS 525.71</strain>
    </source>
</reference>
<dbReference type="EMBL" id="MU006726">
    <property type="protein sequence ID" value="KAF2625357.1"/>
    <property type="molecule type" value="Genomic_DNA"/>
</dbReference>
<organism evidence="1 2">
    <name type="scientific">Macroventuria anomochaeta</name>
    <dbReference type="NCBI Taxonomy" id="301207"/>
    <lineage>
        <taxon>Eukaryota</taxon>
        <taxon>Fungi</taxon>
        <taxon>Dikarya</taxon>
        <taxon>Ascomycota</taxon>
        <taxon>Pezizomycotina</taxon>
        <taxon>Dothideomycetes</taxon>
        <taxon>Pleosporomycetidae</taxon>
        <taxon>Pleosporales</taxon>
        <taxon>Pleosporineae</taxon>
        <taxon>Didymellaceae</taxon>
        <taxon>Macroventuria</taxon>
    </lineage>
</organism>
<accession>A0ACB6RWT9</accession>
<keyword evidence="2" id="KW-1185">Reference proteome</keyword>
<comment type="caution">
    <text evidence="1">The sequence shown here is derived from an EMBL/GenBank/DDBJ whole genome shotgun (WGS) entry which is preliminary data.</text>
</comment>
<name>A0ACB6RWT9_9PLEO</name>
<evidence type="ECO:0000313" key="2">
    <source>
        <dbReference type="Proteomes" id="UP000799754"/>
    </source>
</evidence>
<evidence type="ECO:0000313" key="1">
    <source>
        <dbReference type="EMBL" id="KAF2625357.1"/>
    </source>
</evidence>
<dbReference type="Proteomes" id="UP000799754">
    <property type="component" value="Unassembled WGS sequence"/>
</dbReference>
<gene>
    <name evidence="1" type="ORF">BU25DRAFT_412789</name>
</gene>
<sequence length="82" mass="8538">MHFPGSRVAASCMSQAAYLLPVFSCQHERGAATLRDESGGWQAVNDSPKAANGPSIAVRAGGPRATASSSGFEWSEHTFTGL</sequence>
<protein>
    <submittedName>
        <fullName evidence="1">Uncharacterized protein</fullName>
    </submittedName>
</protein>